<comment type="caution">
    <text evidence="1">The sequence shown here is derived from an EMBL/GenBank/DDBJ whole genome shotgun (WGS) entry which is preliminary data.</text>
</comment>
<dbReference type="Proteomes" id="UP000824469">
    <property type="component" value="Unassembled WGS sequence"/>
</dbReference>
<name>A0AA38C908_TAXCH</name>
<dbReference type="AlphaFoldDB" id="A0AA38C908"/>
<feature type="non-terminal residue" evidence="1">
    <location>
        <position position="1"/>
    </location>
</feature>
<protein>
    <submittedName>
        <fullName evidence="1">Uncharacterized protein</fullName>
    </submittedName>
</protein>
<proteinExistence type="predicted"/>
<sequence length="214" mass="23456">LQGLSVAMDSPPLPCLFLHGAKREMAFCSGFSRSRVHIIFKVETEALCEAVVNILGENYMADSARARVNSEVASWFVSQLLLTRGKKVEAKVIAECFIKPQHRLGLEEALTSVNLVPPLQDAGMDGISLDEAKRVIAALSTNNSTLMKFVEDIHNACAARVAGGSRIKCLDLPGLSSPILLETEVMAKFRHRVGFSYNFLLRVAQERLQGGWAQ</sequence>
<evidence type="ECO:0000313" key="1">
    <source>
        <dbReference type="EMBL" id="KAH9296252.1"/>
    </source>
</evidence>
<organism evidence="1 2">
    <name type="scientific">Taxus chinensis</name>
    <name type="common">Chinese yew</name>
    <name type="synonym">Taxus wallichiana var. chinensis</name>
    <dbReference type="NCBI Taxonomy" id="29808"/>
    <lineage>
        <taxon>Eukaryota</taxon>
        <taxon>Viridiplantae</taxon>
        <taxon>Streptophyta</taxon>
        <taxon>Embryophyta</taxon>
        <taxon>Tracheophyta</taxon>
        <taxon>Spermatophyta</taxon>
        <taxon>Pinopsida</taxon>
        <taxon>Pinidae</taxon>
        <taxon>Conifers II</taxon>
        <taxon>Cupressales</taxon>
        <taxon>Taxaceae</taxon>
        <taxon>Taxus</taxon>
    </lineage>
</organism>
<reference evidence="1 2" key="1">
    <citation type="journal article" date="2021" name="Nat. Plants">
        <title>The Taxus genome provides insights into paclitaxel biosynthesis.</title>
        <authorList>
            <person name="Xiong X."/>
            <person name="Gou J."/>
            <person name="Liao Q."/>
            <person name="Li Y."/>
            <person name="Zhou Q."/>
            <person name="Bi G."/>
            <person name="Li C."/>
            <person name="Du R."/>
            <person name="Wang X."/>
            <person name="Sun T."/>
            <person name="Guo L."/>
            <person name="Liang H."/>
            <person name="Lu P."/>
            <person name="Wu Y."/>
            <person name="Zhang Z."/>
            <person name="Ro D.K."/>
            <person name="Shang Y."/>
            <person name="Huang S."/>
            <person name="Yan J."/>
        </authorList>
    </citation>
    <scope>NUCLEOTIDE SEQUENCE [LARGE SCALE GENOMIC DNA]</scope>
    <source>
        <strain evidence="1">Ta-2019</strain>
    </source>
</reference>
<dbReference type="EMBL" id="JAHRHJ020000011">
    <property type="protein sequence ID" value="KAH9296252.1"/>
    <property type="molecule type" value="Genomic_DNA"/>
</dbReference>
<keyword evidence="2" id="KW-1185">Reference proteome</keyword>
<feature type="non-terminal residue" evidence="1">
    <location>
        <position position="214"/>
    </location>
</feature>
<accession>A0AA38C908</accession>
<gene>
    <name evidence="1" type="ORF">KI387_039840</name>
</gene>
<evidence type="ECO:0000313" key="2">
    <source>
        <dbReference type="Proteomes" id="UP000824469"/>
    </source>
</evidence>